<accession>A0A8H7DD51</accession>
<name>A0A8H7DD51_9AGAR</name>
<organism evidence="1 2">
    <name type="scientific">Mycena sanguinolenta</name>
    <dbReference type="NCBI Taxonomy" id="230812"/>
    <lineage>
        <taxon>Eukaryota</taxon>
        <taxon>Fungi</taxon>
        <taxon>Dikarya</taxon>
        <taxon>Basidiomycota</taxon>
        <taxon>Agaricomycotina</taxon>
        <taxon>Agaricomycetes</taxon>
        <taxon>Agaricomycetidae</taxon>
        <taxon>Agaricales</taxon>
        <taxon>Marasmiineae</taxon>
        <taxon>Mycenaceae</taxon>
        <taxon>Mycena</taxon>
    </lineage>
</organism>
<sequence length="179" mass="18844">MSARLSRLNLVIGSHRRRVGYCTLRIRISIPVPTNARPNELSDGRPLTNSSPCVSVGDTGCVDSGSLAQHRRDPAMCGPSPKGAVAAYDADCSIHTPEIGVNGISTCSSSTGPSCTTSASLSPAIFALPHGQIPGSFKLTRLRSSSSRSRPWTREQVHHVMCCGCAQARRDGLSGISTV</sequence>
<dbReference type="AlphaFoldDB" id="A0A8H7DD51"/>
<gene>
    <name evidence="1" type="ORF">MSAN_00837700</name>
</gene>
<proteinExistence type="predicted"/>
<dbReference type="EMBL" id="JACAZH010000005">
    <property type="protein sequence ID" value="KAF7367738.1"/>
    <property type="molecule type" value="Genomic_DNA"/>
</dbReference>
<evidence type="ECO:0000313" key="2">
    <source>
        <dbReference type="Proteomes" id="UP000623467"/>
    </source>
</evidence>
<evidence type="ECO:0000313" key="1">
    <source>
        <dbReference type="EMBL" id="KAF7367738.1"/>
    </source>
</evidence>
<keyword evidence="2" id="KW-1185">Reference proteome</keyword>
<dbReference type="Proteomes" id="UP000623467">
    <property type="component" value="Unassembled WGS sequence"/>
</dbReference>
<comment type="caution">
    <text evidence="1">The sequence shown here is derived from an EMBL/GenBank/DDBJ whole genome shotgun (WGS) entry which is preliminary data.</text>
</comment>
<reference evidence="1" key="1">
    <citation type="submission" date="2020-05" db="EMBL/GenBank/DDBJ databases">
        <title>Mycena genomes resolve the evolution of fungal bioluminescence.</title>
        <authorList>
            <person name="Tsai I.J."/>
        </authorList>
    </citation>
    <scope>NUCLEOTIDE SEQUENCE</scope>
    <source>
        <strain evidence="1">160909Yilan</strain>
    </source>
</reference>
<protein>
    <submittedName>
        <fullName evidence="1">Uncharacterized protein</fullName>
    </submittedName>
</protein>